<proteinExistence type="predicted"/>
<dbReference type="PANTHER" id="PTHR37691:SF1">
    <property type="entry name" value="BLR3518 PROTEIN"/>
    <property type="match status" value="1"/>
</dbReference>
<evidence type="ECO:0000313" key="1">
    <source>
        <dbReference type="EMBL" id="CDQ11841.1"/>
    </source>
</evidence>
<dbReference type="Pfam" id="PF02635">
    <property type="entry name" value="DsrE"/>
    <property type="match status" value="1"/>
</dbReference>
<accession>A0A060UU33</accession>
<reference evidence="2 3" key="3">
    <citation type="submission" date="2017-03" db="EMBL/GenBank/DDBJ databases">
        <authorList>
            <person name="Regsiter A."/>
            <person name="William W."/>
        </authorList>
    </citation>
    <scope>NUCLEOTIDE SEQUENCE [LARGE SCALE GENOMIC DNA]</scope>
    <source>
        <strain evidence="2">PRJEB5721</strain>
    </source>
</reference>
<dbReference type="InterPro" id="IPR003787">
    <property type="entry name" value="Sulphur_relay_DsrE/F-like"/>
</dbReference>
<dbReference type="EMBL" id="CCCS020000057">
    <property type="protein sequence ID" value="CDQ11841.1"/>
    <property type="molecule type" value="Genomic_DNA"/>
</dbReference>
<dbReference type="AlphaFoldDB" id="A0A060UU33"/>
<dbReference type="EMBL" id="LT841305">
    <property type="protein sequence ID" value="SMH65396.1"/>
    <property type="molecule type" value="Genomic_DNA"/>
</dbReference>
<dbReference type="Proteomes" id="UP000193925">
    <property type="component" value="Chromosome AFERRI"/>
</dbReference>
<dbReference type="RefSeq" id="WP_014029635.1">
    <property type="nucleotide sequence ID" value="NZ_CCCS020000057.1"/>
</dbReference>
<dbReference type="SUPFAM" id="SSF75169">
    <property type="entry name" value="DsrEFH-like"/>
    <property type="match status" value="1"/>
</dbReference>
<dbReference type="PROSITE" id="PS51318">
    <property type="entry name" value="TAT"/>
    <property type="match status" value="1"/>
</dbReference>
<dbReference type="OrthoDB" id="14053at2"/>
<name>A0A060UU33_9PROT</name>
<reference evidence="1" key="1">
    <citation type="submission" date="2014-03" db="EMBL/GenBank/DDBJ databases">
        <authorList>
            <person name="Genoscope - CEA"/>
        </authorList>
    </citation>
    <scope>NUCLEOTIDE SEQUENCE [LARGE SCALE GENOMIC DNA]</scope>
    <source>
        <strain evidence="1">CF27</strain>
    </source>
</reference>
<dbReference type="InterPro" id="IPR027396">
    <property type="entry name" value="DsrEFH-like"/>
</dbReference>
<reference evidence="1" key="2">
    <citation type="submission" date="2014-07" db="EMBL/GenBank/DDBJ databases">
        <title>Initial genome analysis of the psychrotolerant acidophile Acidithiobacillus ferrivorans CF27: insights into iron and sulfur oxidation pathways and into biofilm formation.</title>
        <authorList>
            <person name="Talla E."/>
            <person name="Hedrich S."/>
            <person name="Mangenot S."/>
            <person name="Ji B."/>
            <person name="Johnson D.B."/>
            <person name="Barbe V."/>
            <person name="Bonnefoy V."/>
        </authorList>
    </citation>
    <scope>NUCLEOTIDE SEQUENCE [LARGE SCALE GENOMIC DNA]</scope>
    <source>
        <strain evidence="1">CF27</strain>
    </source>
</reference>
<dbReference type="NCBIfam" id="TIGR01409">
    <property type="entry name" value="TAT_signal_seq"/>
    <property type="match status" value="1"/>
</dbReference>
<evidence type="ECO:0000313" key="2">
    <source>
        <dbReference type="EMBL" id="SMH65396.1"/>
    </source>
</evidence>
<dbReference type="PANTHER" id="PTHR37691">
    <property type="entry name" value="BLR3518 PROTEIN"/>
    <property type="match status" value="1"/>
</dbReference>
<sequence length="160" mass="17491">MAQAKNHSRRHFMGGLAAAAGVGALAVAGQSKAGGMMEPSKNKVVYQLNKSDAAYILDILHSAATVLQHFNNDADIVIDCFGPGIWLLVKTEKNHHHYEKFIMEQVQSLSMYGVVFNACEQTLKTVKIDKASLIPEAKPVFSGAVDLIILQQKGYAYISW</sequence>
<dbReference type="InterPro" id="IPR019546">
    <property type="entry name" value="TAT_signal_bac_arc"/>
</dbReference>
<dbReference type="Gene3D" id="3.40.1260.10">
    <property type="entry name" value="DsrEFH-like"/>
    <property type="match status" value="1"/>
</dbReference>
<evidence type="ECO:0000313" key="3">
    <source>
        <dbReference type="Proteomes" id="UP000193925"/>
    </source>
</evidence>
<protein>
    <submittedName>
        <fullName evidence="1">Uncharacterized protein</fullName>
    </submittedName>
</protein>
<keyword evidence="3" id="KW-1185">Reference proteome</keyword>
<gene>
    <name evidence="2" type="ORF">AFERRI_20178</name>
    <name evidence="1" type="ORF">AFERRI_600067</name>
</gene>
<organism evidence="1">
    <name type="scientific">Acidithiobacillus ferrivorans</name>
    <dbReference type="NCBI Taxonomy" id="160808"/>
    <lineage>
        <taxon>Bacteria</taxon>
        <taxon>Pseudomonadati</taxon>
        <taxon>Pseudomonadota</taxon>
        <taxon>Acidithiobacillia</taxon>
        <taxon>Acidithiobacillales</taxon>
        <taxon>Acidithiobacillaceae</taxon>
        <taxon>Acidithiobacillus</taxon>
    </lineage>
</organism>
<dbReference type="InterPro" id="IPR006311">
    <property type="entry name" value="TAT_signal"/>
</dbReference>